<evidence type="ECO:0000313" key="2">
    <source>
        <dbReference type="Proteomes" id="UP000215355"/>
    </source>
</evidence>
<evidence type="ECO:0000313" key="1">
    <source>
        <dbReference type="EMBL" id="SNV48061.1"/>
    </source>
</evidence>
<dbReference type="Proteomes" id="UP000215355">
    <property type="component" value="Chromosome 1"/>
</dbReference>
<accession>A0AAJ4XAM2</accession>
<dbReference type="AlphaFoldDB" id="A0AAJ4XAM2"/>
<name>A0AAJ4XAM2_9SPHI</name>
<sequence>MDSEPERTTEIMQLCNWLLPYTPRIVTSKYINRTRYEI</sequence>
<dbReference type="KEGG" id="smiz:4412673_01478"/>
<proteinExistence type="predicted"/>
<gene>
    <name evidence="1" type="ORF">SAMEA4412673_01478</name>
</gene>
<reference evidence="1 2" key="1">
    <citation type="submission" date="2017-06" db="EMBL/GenBank/DDBJ databases">
        <authorList>
            <consortium name="Pathogen Informatics"/>
        </authorList>
    </citation>
    <scope>NUCLEOTIDE SEQUENCE [LARGE SCALE GENOMIC DNA]</scope>
    <source>
        <strain evidence="1 2">NCTC12149</strain>
    </source>
</reference>
<organism evidence="1 2">
    <name type="scientific">Sphingobacterium mizutaii</name>
    <dbReference type="NCBI Taxonomy" id="1010"/>
    <lineage>
        <taxon>Bacteria</taxon>
        <taxon>Pseudomonadati</taxon>
        <taxon>Bacteroidota</taxon>
        <taxon>Sphingobacteriia</taxon>
        <taxon>Sphingobacteriales</taxon>
        <taxon>Sphingobacteriaceae</taxon>
        <taxon>Sphingobacterium</taxon>
    </lineage>
</organism>
<protein>
    <submittedName>
        <fullName evidence="1">Uncharacterized protein</fullName>
    </submittedName>
</protein>
<dbReference type="EMBL" id="LT906468">
    <property type="protein sequence ID" value="SNV48061.1"/>
    <property type="molecule type" value="Genomic_DNA"/>
</dbReference>